<evidence type="ECO:0000259" key="5">
    <source>
        <dbReference type="Pfam" id="PF00496"/>
    </source>
</evidence>
<evidence type="ECO:0000256" key="1">
    <source>
        <dbReference type="ARBA" id="ARBA00005695"/>
    </source>
</evidence>
<dbReference type="GO" id="GO:1904680">
    <property type="term" value="F:peptide transmembrane transporter activity"/>
    <property type="evidence" value="ECO:0007669"/>
    <property type="project" value="TreeGrafter"/>
</dbReference>
<dbReference type="InterPro" id="IPR039424">
    <property type="entry name" value="SBP_5"/>
</dbReference>
<protein>
    <submittedName>
        <fullName evidence="6">Extracellular solute-binding protein, family 5 Middle</fullName>
    </submittedName>
</protein>
<evidence type="ECO:0000313" key="7">
    <source>
        <dbReference type="Proteomes" id="UP000199223"/>
    </source>
</evidence>
<dbReference type="EMBL" id="FNZA01000044">
    <property type="protein sequence ID" value="SEJ93845.1"/>
    <property type="molecule type" value="Genomic_DNA"/>
</dbReference>
<organism evidence="6 7">
    <name type="scientific">Deinococcus reticulitermitis</name>
    <dbReference type="NCBI Taxonomy" id="856736"/>
    <lineage>
        <taxon>Bacteria</taxon>
        <taxon>Thermotogati</taxon>
        <taxon>Deinococcota</taxon>
        <taxon>Deinococci</taxon>
        <taxon>Deinococcales</taxon>
        <taxon>Deinococcaceae</taxon>
        <taxon>Deinococcus</taxon>
    </lineage>
</organism>
<comment type="similarity">
    <text evidence="1">Belongs to the bacterial solute-binding protein 5 family.</text>
</comment>
<reference evidence="7" key="1">
    <citation type="submission" date="2016-10" db="EMBL/GenBank/DDBJ databases">
        <authorList>
            <person name="Varghese N."/>
            <person name="Submissions S."/>
        </authorList>
    </citation>
    <scope>NUCLEOTIDE SEQUENCE [LARGE SCALE GENOMIC DNA]</scope>
    <source>
        <strain evidence="7">CGMCC 1.10218</strain>
    </source>
</reference>
<dbReference type="GO" id="GO:0015833">
    <property type="term" value="P:peptide transport"/>
    <property type="evidence" value="ECO:0007669"/>
    <property type="project" value="TreeGrafter"/>
</dbReference>
<dbReference type="SUPFAM" id="SSF53850">
    <property type="entry name" value="Periplasmic binding protein-like II"/>
    <property type="match status" value="1"/>
</dbReference>
<gene>
    <name evidence="6" type="ORF">SAMN04488058_1443</name>
</gene>
<dbReference type="PANTHER" id="PTHR30290">
    <property type="entry name" value="PERIPLASMIC BINDING COMPONENT OF ABC TRANSPORTER"/>
    <property type="match status" value="1"/>
</dbReference>
<dbReference type="PROSITE" id="PS51257">
    <property type="entry name" value="PROKAR_LIPOPROTEIN"/>
    <property type="match status" value="1"/>
</dbReference>
<evidence type="ECO:0000313" key="6">
    <source>
        <dbReference type="EMBL" id="SEJ93845.1"/>
    </source>
</evidence>
<dbReference type="STRING" id="856736.SAMN04488058_1443"/>
<dbReference type="Proteomes" id="UP000199223">
    <property type="component" value="Unassembled WGS sequence"/>
</dbReference>
<dbReference type="Gene3D" id="3.40.190.10">
    <property type="entry name" value="Periplasmic binding protein-like II"/>
    <property type="match status" value="1"/>
</dbReference>
<dbReference type="OrthoDB" id="9796817at2"/>
<dbReference type="Pfam" id="PF00496">
    <property type="entry name" value="SBP_bac_5"/>
    <property type="match status" value="1"/>
</dbReference>
<dbReference type="InterPro" id="IPR000914">
    <property type="entry name" value="SBP_5_dom"/>
</dbReference>
<feature type="chain" id="PRO_5011582147" evidence="4">
    <location>
        <begin position="23"/>
        <end position="393"/>
    </location>
</feature>
<feature type="domain" description="Solute-binding protein family 5" evidence="5">
    <location>
        <begin position="91"/>
        <end position="327"/>
    </location>
</feature>
<sequence>MDKLLKSVLVTPALLTACTVIGSTAPQPFVWPAAWSDAQPGEAKYGGIFRDAYPQIGTFNPFTDQDLGGPQRRLAEGTGLFRRDPVSRRSVPYMAAGAPQISADGRVYTVRLRPGMRFSDGQPVTAQDFVTTWKIHTDKAVKSALYGDFFNGDQPVTLRALDASTLQVTFPVPMATAEEILSFAPWPDHLFGPVYARGGAKAVAALWGRDVNPATIVTAGTWTLAQNDNREDGHILFRKNPYWGEWNRDAQGRALPYLDGIELNVVSPDAPMLTHFLAGKTDWAVVPSADAVKTLQSAMTAGKLNAELLLNVSPRNSMSYLVFNWNKASDLTSRRCSGTPSSGRPSATCTTARRSSTTRWAAWGARWLRWCRCCFLTLSPPTCPPSPTTRLPP</sequence>
<proteinExistence type="inferred from homology"/>
<accession>A0A1H7D6M4</accession>
<feature type="signal peptide" evidence="4">
    <location>
        <begin position="1"/>
        <end position="22"/>
    </location>
</feature>
<dbReference type="AlphaFoldDB" id="A0A1H7D6M4"/>
<evidence type="ECO:0000256" key="4">
    <source>
        <dbReference type="SAM" id="SignalP"/>
    </source>
</evidence>
<keyword evidence="2" id="KW-0813">Transport</keyword>
<keyword evidence="3 4" id="KW-0732">Signal</keyword>
<keyword evidence="7" id="KW-1185">Reference proteome</keyword>
<evidence type="ECO:0000256" key="3">
    <source>
        <dbReference type="ARBA" id="ARBA00022729"/>
    </source>
</evidence>
<evidence type="ECO:0000256" key="2">
    <source>
        <dbReference type="ARBA" id="ARBA00022448"/>
    </source>
</evidence>
<name>A0A1H7D6M4_9DEIO</name>
<dbReference type="PANTHER" id="PTHR30290:SF9">
    <property type="entry name" value="OLIGOPEPTIDE-BINDING PROTEIN APPA"/>
    <property type="match status" value="1"/>
</dbReference>